<keyword evidence="2" id="KW-1133">Transmembrane helix</keyword>
<feature type="region of interest" description="Disordered" evidence="1">
    <location>
        <begin position="1"/>
        <end position="21"/>
    </location>
</feature>
<evidence type="ECO:0000313" key="3">
    <source>
        <dbReference type="EMBL" id="EFE34529.1"/>
    </source>
</evidence>
<dbReference type="EMBL" id="ABSU01000005">
    <property type="protein sequence ID" value="EFE34529.1"/>
    <property type="molecule type" value="Genomic_DNA"/>
</dbReference>
<evidence type="ECO:0000256" key="2">
    <source>
        <dbReference type="SAM" id="Phobius"/>
    </source>
</evidence>
<accession>D4APY5</accession>
<evidence type="ECO:0000256" key="1">
    <source>
        <dbReference type="SAM" id="MobiDB-lite"/>
    </source>
</evidence>
<comment type="caution">
    <text evidence="3">The sequence shown here is derived from an EMBL/GenBank/DDBJ whole genome shotgun (WGS) entry which is preliminary data.</text>
</comment>
<gene>
    <name evidence="3" type="ORF">ARB_06292</name>
</gene>
<sequence>MQQDVDARRNGAENSSGREGRDASLPACLLLAGLLVCCAGAGVDVAFLFDAAARATRKVDGALAASGRAGLFACSKGREEKKKKKKKKQRSTTFLSAATGGFFLLFRIPLMLLAARFQLRLRVCLVDSRVTSLAGL</sequence>
<dbReference type="AlphaFoldDB" id="D4APY5"/>
<dbReference type="HOGENOM" id="CLU_1874943_0_0_1"/>
<feature type="transmembrane region" description="Helical" evidence="2">
    <location>
        <begin position="23"/>
        <end position="49"/>
    </location>
</feature>
<keyword evidence="2" id="KW-0472">Membrane</keyword>
<feature type="transmembrane region" description="Helical" evidence="2">
    <location>
        <begin position="92"/>
        <end position="115"/>
    </location>
</feature>
<reference evidence="4" key="1">
    <citation type="journal article" date="2011" name="Genome Biol.">
        <title>Comparative and functional genomics provide insights into the pathogenicity of dermatophytic fungi.</title>
        <authorList>
            <person name="Burmester A."/>
            <person name="Shelest E."/>
            <person name="Gloeckner G."/>
            <person name="Heddergott C."/>
            <person name="Schindler S."/>
            <person name="Staib P."/>
            <person name="Heidel A."/>
            <person name="Felder M."/>
            <person name="Petzold A."/>
            <person name="Szafranski K."/>
            <person name="Feuermann M."/>
            <person name="Pedruzzi I."/>
            <person name="Priebe S."/>
            <person name="Groth M."/>
            <person name="Winkler R."/>
            <person name="Li W."/>
            <person name="Kniemeyer O."/>
            <person name="Schroeckh V."/>
            <person name="Hertweck C."/>
            <person name="Hube B."/>
            <person name="White T.C."/>
            <person name="Platzer M."/>
            <person name="Guthke R."/>
            <person name="Heitman J."/>
            <person name="Woestemeyer J."/>
            <person name="Zipfel P.F."/>
            <person name="Monod M."/>
            <person name="Brakhage A.A."/>
        </authorList>
    </citation>
    <scope>NUCLEOTIDE SEQUENCE [LARGE SCALE GENOMIC DNA]</scope>
    <source>
        <strain evidence="4">ATCC MYA-4681 / CBS 112371</strain>
    </source>
</reference>
<evidence type="ECO:0000313" key="4">
    <source>
        <dbReference type="Proteomes" id="UP000008866"/>
    </source>
</evidence>
<proteinExistence type="predicted"/>
<keyword evidence="2" id="KW-0812">Transmembrane</keyword>
<organism evidence="3 4">
    <name type="scientific">Arthroderma benhamiae (strain ATCC MYA-4681 / CBS 112371)</name>
    <name type="common">Trichophyton mentagrophytes</name>
    <dbReference type="NCBI Taxonomy" id="663331"/>
    <lineage>
        <taxon>Eukaryota</taxon>
        <taxon>Fungi</taxon>
        <taxon>Dikarya</taxon>
        <taxon>Ascomycota</taxon>
        <taxon>Pezizomycotina</taxon>
        <taxon>Eurotiomycetes</taxon>
        <taxon>Eurotiomycetidae</taxon>
        <taxon>Onygenales</taxon>
        <taxon>Arthrodermataceae</taxon>
        <taxon>Trichophyton</taxon>
    </lineage>
</organism>
<dbReference type="GeneID" id="9520889"/>
<dbReference type="KEGG" id="abe:ARB_06292"/>
<name>D4APY5_ARTBC</name>
<keyword evidence="4" id="KW-1185">Reference proteome</keyword>
<dbReference type="RefSeq" id="XP_003015169.1">
    <property type="nucleotide sequence ID" value="XM_003015123.1"/>
</dbReference>
<dbReference type="Proteomes" id="UP000008866">
    <property type="component" value="Unassembled WGS sequence"/>
</dbReference>
<protein>
    <submittedName>
        <fullName evidence="3">Uncharacterized protein</fullName>
    </submittedName>
</protein>